<sequence length="108" mass="12282">MAYMLWSCPMVAALCQEVTDTHHWTQGALPHEVRNPGLYKRKKTRSATVFLDLTLLMVRTSIVMHWKASTLPGVQYWCAATLKWGTAEPVDLRREEARGLSRVPIATE</sequence>
<proteinExistence type="predicted"/>
<evidence type="ECO:0000313" key="1">
    <source>
        <dbReference type="EMBL" id="KAJ1116895.1"/>
    </source>
</evidence>
<protein>
    <recommendedName>
        <fullName evidence="3">Secreted protein</fullName>
    </recommendedName>
</protein>
<dbReference type="AlphaFoldDB" id="A0AAV7NLG6"/>
<reference evidence="1" key="1">
    <citation type="journal article" date="2022" name="bioRxiv">
        <title>Sequencing and chromosome-scale assembly of the giantPleurodeles waltlgenome.</title>
        <authorList>
            <person name="Brown T."/>
            <person name="Elewa A."/>
            <person name="Iarovenko S."/>
            <person name="Subramanian E."/>
            <person name="Araus A.J."/>
            <person name="Petzold A."/>
            <person name="Susuki M."/>
            <person name="Suzuki K.-i.T."/>
            <person name="Hayashi T."/>
            <person name="Toyoda A."/>
            <person name="Oliveira C."/>
            <person name="Osipova E."/>
            <person name="Leigh N.D."/>
            <person name="Simon A."/>
            <person name="Yun M.H."/>
        </authorList>
    </citation>
    <scope>NUCLEOTIDE SEQUENCE</scope>
    <source>
        <strain evidence="1">20211129_DDA</strain>
        <tissue evidence="1">Liver</tissue>
    </source>
</reference>
<evidence type="ECO:0008006" key="3">
    <source>
        <dbReference type="Google" id="ProtNLM"/>
    </source>
</evidence>
<keyword evidence="2" id="KW-1185">Reference proteome</keyword>
<gene>
    <name evidence="1" type="ORF">NDU88_005100</name>
</gene>
<name>A0AAV7NLG6_PLEWA</name>
<dbReference type="Proteomes" id="UP001066276">
    <property type="component" value="Chromosome 8"/>
</dbReference>
<accession>A0AAV7NLG6</accession>
<comment type="caution">
    <text evidence="1">The sequence shown here is derived from an EMBL/GenBank/DDBJ whole genome shotgun (WGS) entry which is preliminary data.</text>
</comment>
<organism evidence="1 2">
    <name type="scientific">Pleurodeles waltl</name>
    <name type="common">Iberian ribbed newt</name>
    <dbReference type="NCBI Taxonomy" id="8319"/>
    <lineage>
        <taxon>Eukaryota</taxon>
        <taxon>Metazoa</taxon>
        <taxon>Chordata</taxon>
        <taxon>Craniata</taxon>
        <taxon>Vertebrata</taxon>
        <taxon>Euteleostomi</taxon>
        <taxon>Amphibia</taxon>
        <taxon>Batrachia</taxon>
        <taxon>Caudata</taxon>
        <taxon>Salamandroidea</taxon>
        <taxon>Salamandridae</taxon>
        <taxon>Pleurodelinae</taxon>
        <taxon>Pleurodeles</taxon>
    </lineage>
</organism>
<evidence type="ECO:0000313" key="2">
    <source>
        <dbReference type="Proteomes" id="UP001066276"/>
    </source>
</evidence>
<dbReference type="EMBL" id="JANPWB010000012">
    <property type="protein sequence ID" value="KAJ1116895.1"/>
    <property type="molecule type" value="Genomic_DNA"/>
</dbReference>